<dbReference type="InterPro" id="IPR058790">
    <property type="entry name" value="BSH_CusB"/>
</dbReference>
<sequence>MKKKNINKYWIPGWMLLLAFACKQPADIKGHEHHAHTAMRSVVADTGISHLIRPVNEEVLSKVQVLTPAKTTKAITVKVQGVVGYDTRENTSLSARVGGRIEKLYVKYNYQPVQKGQLVLTIYSPDLVAAQRELILLVRTNGEDQLVQSARQRLRLLGITEAQIETIARSGNPVYSIPVYANASGYILEQSAPANSAIATREGQYVTAGQTLFTIYTNQALVADFSFSPAQAASIAKGKELSYYPSSNPNLSYTGKIGLVRPVLGSGQNFTQARVYQVPRNLKPGQQLTAEMTIVTGSHYWLPQEAVLDMGNHQMVLFKKEGPVFTPVYIQTGIKADEQIEVLDEIGNWQVAANAYYLVDSEGFIPQTQKQTP</sequence>
<protein>
    <submittedName>
        <fullName evidence="4">Multidrug efflux pump subunit AcrA (Membrane-fusion protein)</fullName>
    </submittedName>
</protein>
<evidence type="ECO:0000256" key="1">
    <source>
        <dbReference type="ARBA" id="ARBA00022448"/>
    </source>
</evidence>
<dbReference type="Gene3D" id="6.10.140.730">
    <property type="match status" value="1"/>
</dbReference>
<dbReference type="Pfam" id="PF25869">
    <property type="entry name" value="3HB_CusB"/>
    <property type="match status" value="1"/>
</dbReference>
<reference evidence="4 5" key="1">
    <citation type="submission" date="2016-10" db="EMBL/GenBank/DDBJ databases">
        <authorList>
            <person name="Varghese N."/>
            <person name="Submissions S."/>
        </authorList>
    </citation>
    <scope>NUCLEOTIDE SEQUENCE [LARGE SCALE GENOMIC DNA]</scope>
    <source>
        <strain evidence="4 5">DSM 25353</strain>
    </source>
</reference>
<dbReference type="Pfam" id="PF25919">
    <property type="entry name" value="BSH_CusB"/>
    <property type="match status" value="1"/>
</dbReference>
<dbReference type="PANTHER" id="PTHR30097:SF15">
    <property type="entry name" value="CATION EFFLUX SYSTEM PROTEIN CUSB"/>
    <property type="match status" value="1"/>
</dbReference>
<feature type="domain" description="CusB-like three alpha-helical bundle" evidence="2">
    <location>
        <begin position="126"/>
        <end position="173"/>
    </location>
</feature>
<comment type="caution">
    <text evidence="4">The sequence shown here is derived from an EMBL/GenBank/DDBJ whole genome shotgun (WGS) entry which is preliminary data.</text>
</comment>
<dbReference type="RefSeq" id="WP_092726924.1">
    <property type="nucleotide sequence ID" value="NZ_FNNO01000022.1"/>
</dbReference>
<dbReference type="GO" id="GO:0046914">
    <property type="term" value="F:transition metal ion binding"/>
    <property type="evidence" value="ECO:0007669"/>
    <property type="project" value="TreeGrafter"/>
</dbReference>
<evidence type="ECO:0000259" key="2">
    <source>
        <dbReference type="Pfam" id="PF25869"/>
    </source>
</evidence>
<dbReference type="PROSITE" id="PS51257">
    <property type="entry name" value="PROKAR_LIPOPROTEIN"/>
    <property type="match status" value="1"/>
</dbReference>
<keyword evidence="1" id="KW-0813">Transport</keyword>
<evidence type="ECO:0000313" key="5">
    <source>
        <dbReference type="Proteomes" id="UP000198711"/>
    </source>
</evidence>
<dbReference type="GO" id="GO:0030288">
    <property type="term" value="C:outer membrane-bounded periplasmic space"/>
    <property type="evidence" value="ECO:0007669"/>
    <property type="project" value="TreeGrafter"/>
</dbReference>
<dbReference type="InterPro" id="IPR058791">
    <property type="entry name" value="3HB_CusB"/>
</dbReference>
<dbReference type="Gene3D" id="2.40.50.100">
    <property type="match status" value="1"/>
</dbReference>
<name>A0A8X8IKI0_9BACT</name>
<dbReference type="PANTHER" id="PTHR30097">
    <property type="entry name" value="CATION EFFLUX SYSTEM PROTEIN CUSB"/>
    <property type="match status" value="1"/>
</dbReference>
<proteinExistence type="predicted"/>
<dbReference type="Gene3D" id="2.40.420.20">
    <property type="match status" value="1"/>
</dbReference>
<dbReference type="AlphaFoldDB" id="A0A8X8IKI0"/>
<dbReference type="GO" id="GO:0060003">
    <property type="term" value="P:copper ion export"/>
    <property type="evidence" value="ECO:0007669"/>
    <property type="project" value="TreeGrafter"/>
</dbReference>
<evidence type="ECO:0000313" key="4">
    <source>
        <dbReference type="EMBL" id="SDX62644.1"/>
    </source>
</evidence>
<dbReference type="EMBL" id="FNNO01000022">
    <property type="protein sequence ID" value="SDX62644.1"/>
    <property type="molecule type" value="Genomic_DNA"/>
</dbReference>
<feature type="domain" description="CusB-like barrel-sandwich hybrid" evidence="3">
    <location>
        <begin position="93"/>
        <end position="215"/>
    </location>
</feature>
<dbReference type="Proteomes" id="UP000198711">
    <property type="component" value="Unassembled WGS sequence"/>
</dbReference>
<accession>A0A8X8IKI0</accession>
<dbReference type="GO" id="GO:0015679">
    <property type="term" value="P:plasma membrane copper ion transport"/>
    <property type="evidence" value="ECO:0007669"/>
    <property type="project" value="TreeGrafter"/>
</dbReference>
<evidence type="ECO:0000259" key="3">
    <source>
        <dbReference type="Pfam" id="PF25919"/>
    </source>
</evidence>
<dbReference type="InterPro" id="IPR051909">
    <property type="entry name" value="MFP_Cation_Efflux"/>
</dbReference>
<organism evidence="4 5">
    <name type="scientific">Hydrobacter penzbergensis</name>
    <dbReference type="NCBI Taxonomy" id="1235997"/>
    <lineage>
        <taxon>Bacteria</taxon>
        <taxon>Pseudomonadati</taxon>
        <taxon>Bacteroidota</taxon>
        <taxon>Chitinophagia</taxon>
        <taxon>Chitinophagales</taxon>
        <taxon>Chitinophagaceae</taxon>
        <taxon>Hydrobacter</taxon>
    </lineage>
</organism>
<keyword evidence="5" id="KW-1185">Reference proteome</keyword>
<gene>
    <name evidence="4" type="ORF">SAMN05444410_1225</name>
</gene>